<feature type="transmembrane region" description="Helical" evidence="8">
    <location>
        <begin position="21"/>
        <end position="41"/>
    </location>
</feature>
<dbReference type="RefSeq" id="WP_035312856.1">
    <property type="nucleotide sequence ID" value="NZ_AODH01000002.1"/>
</dbReference>
<evidence type="ECO:0000256" key="1">
    <source>
        <dbReference type="ARBA" id="ARBA00004651"/>
    </source>
</evidence>
<dbReference type="InterPro" id="IPR020846">
    <property type="entry name" value="MFS_dom"/>
</dbReference>
<feature type="transmembrane region" description="Helical" evidence="8">
    <location>
        <begin position="109"/>
        <end position="134"/>
    </location>
</feature>
<keyword evidence="5" id="KW-0769">Symport</keyword>
<keyword evidence="11" id="KW-1185">Reference proteome</keyword>
<dbReference type="GO" id="GO:0015293">
    <property type="term" value="F:symporter activity"/>
    <property type="evidence" value="ECO:0007669"/>
    <property type="project" value="UniProtKB-KW"/>
</dbReference>
<evidence type="ECO:0000256" key="8">
    <source>
        <dbReference type="SAM" id="Phobius"/>
    </source>
</evidence>
<keyword evidence="2" id="KW-0813">Transport</keyword>
<feature type="transmembrane region" description="Helical" evidence="8">
    <location>
        <begin position="85"/>
        <end position="103"/>
    </location>
</feature>
<keyword evidence="4 8" id="KW-0812">Transmembrane</keyword>
<feature type="transmembrane region" description="Helical" evidence="8">
    <location>
        <begin position="276"/>
        <end position="299"/>
    </location>
</feature>
<evidence type="ECO:0000313" key="10">
    <source>
        <dbReference type="EMBL" id="EUJ42105.1"/>
    </source>
</evidence>
<feature type="transmembrane region" description="Helical" evidence="8">
    <location>
        <begin position="306"/>
        <end position="324"/>
    </location>
</feature>
<evidence type="ECO:0000256" key="4">
    <source>
        <dbReference type="ARBA" id="ARBA00022692"/>
    </source>
</evidence>
<protein>
    <submittedName>
        <fullName evidence="10">Sugar transporter</fullName>
    </submittedName>
</protein>
<evidence type="ECO:0000256" key="7">
    <source>
        <dbReference type="ARBA" id="ARBA00023136"/>
    </source>
</evidence>
<dbReference type="AlphaFoldDB" id="W7CZA4"/>
<evidence type="ECO:0000256" key="2">
    <source>
        <dbReference type="ARBA" id="ARBA00022448"/>
    </source>
</evidence>
<dbReference type="PANTHER" id="PTHR11328">
    <property type="entry name" value="MAJOR FACILITATOR SUPERFAMILY DOMAIN-CONTAINING PROTEIN"/>
    <property type="match status" value="1"/>
</dbReference>
<proteinExistence type="predicted"/>
<dbReference type="GO" id="GO:0008643">
    <property type="term" value="P:carbohydrate transport"/>
    <property type="evidence" value="ECO:0007669"/>
    <property type="project" value="InterPro"/>
</dbReference>
<dbReference type="GO" id="GO:0006814">
    <property type="term" value="P:sodium ion transport"/>
    <property type="evidence" value="ECO:0007669"/>
    <property type="project" value="InterPro"/>
</dbReference>
<keyword evidence="10" id="KW-0762">Sugar transport</keyword>
<feature type="transmembrane region" description="Helical" evidence="8">
    <location>
        <begin position="336"/>
        <end position="358"/>
    </location>
</feature>
<feature type="transmembrane region" description="Helical" evidence="8">
    <location>
        <begin position="53"/>
        <end position="73"/>
    </location>
</feature>
<dbReference type="InterPro" id="IPR018043">
    <property type="entry name" value="Na/Gal_symport_CS"/>
</dbReference>
<keyword evidence="7 8" id="KW-0472">Membrane</keyword>
<feature type="transmembrane region" description="Helical" evidence="8">
    <location>
        <begin position="415"/>
        <end position="438"/>
    </location>
</feature>
<dbReference type="GO" id="GO:0005886">
    <property type="term" value="C:plasma membrane"/>
    <property type="evidence" value="ECO:0007669"/>
    <property type="project" value="UniProtKB-SubCell"/>
</dbReference>
<dbReference type="PROSITE" id="PS50850">
    <property type="entry name" value="MFS"/>
    <property type="match status" value="1"/>
</dbReference>
<evidence type="ECO:0000256" key="5">
    <source>
        <dbReference type="ARBA" id="ARBA00022847"/>
    </source>
</evidence>
<reference evidence="10 11" key="1">
    <citation type="submission" date="2012-12" db="EMBL/GenBank/DDBJ databases">
        <title>Novel taxa of Listeriaceae from agricultural environments in the United States.</title>
        <authorList>
            <person name="den Bakker H.C."/>
            <person name="Allred A."/>
            <person name="Warchocki S."/>
            <person name="Wright E.M."/>
            <person name="Burrell A."/>
            <person name="Nightingale K.K."/>
            <person name="Kephart D."/>
            <person name="Wiedmann M."/>
        </authorList>
    </citation>
    <scope>NUCLEOTIDE SEQUENCE [LARGE SCALE GENOMIC DNA]</scope>
    <source>
        <strain evidence="10 11">FSL F6-1037</strain>
    </source>
</reference>
<dbReference type="OrthoDB" id="9764596at2"/>
<dbReference type="Proteomes" id="UP000019243">
    <property type="component" value="Unassembled WGS sequence"/>
</dbReference>
<dbReference type="PATRIC" id="fig|1265861.3.peg.137"/>
<dbReference type="NCBIfam" id="TIGR00792">
    <property type="entry name" value="gph"/>
    <property type="match status" value="1"/>
</dbReference>
<dbReference type="CDD" id="cd17332">
    <property type="entry name" value="MFS_MelB_like"/>
    <property type="match status" value="1"/>
</dbReference>
<dbReference type="Pfam" id="PF13347">
    <property type="entry name" value="MFS_2"/>
    <property type="match status" value="1"/>
</dbReference>
<dbReference type="SUPFAM" id="SSF103473">
    <property type="entry name" value="MFS general substrate transporter"/>
    <property type="match status" value="1"/>
</dbReference>
<keyword evidence="6 8" id="KW-1133">Transmembrane helix</keyword>
<name>W7CZA4_9LIST</name>
<evidence type="ECO:0000259" key="9">
    <source>
        <dbReference type="PROSITE" id="PS50850"/>
    </source>
</evidence>
<evidence type="ECO:0000313" key="11">
    <source>
        <dbReference type="Proteomes" id="UP000019243"/>
    </source>
</evidence>
<evidence type="ECO:0000256" key="3">
    <source>
        <dbReference type="ARBA" id="ARBA00022475"/>
    </source>
</evidence>
<evidence type="ECO:0000256" key="6">
    <source>
        <dbReference type="ARBA" id="ARBA00022989"/>
    </source>
</evidence>
<dbReference type="STRING" id="1265861.BCAMP_00705"/>
<dbReference type="PANTHER" id="PTHR11328:SF24">
    <property type="entry name" value="MAJOR FACILITATOR SUPERFAMILY (MFS) PROFILE DOMAIN-CONTAINING PROTEIN"/>
    <property type="match status" value="1"/>
</dbReference>
<sequence>MTIAKRNTISLTERVSYGSGDFASGIVWHVSTMFLMFYYTMVIGLNPATIGTIIFASKVFDGVTDIGMGFIVDKTHSKHGKARPWVLWGSVPFLISGILLYTVPDVSTFWQLVYVAISYNLLSFAYTMVNIPYGTLTSLITQDQYERSVLNVTRMLFSTAAAMIAGMGTLAIVKMLGGGQKGWIFMSIIFSIVGFICLLLCFKNTKERVKPAIKALENRPLPLKTSLKFLFNNKYWVIVLAFFLVQNIASGVGTAISTFFVAQVASASASLTTESLMGILTITTVIPTVLCMVLALPVIKRYGKRNVAMVGTVIALIGSFIILIEPYSLPLLIATNVIKGIGGAAVVAILFALLADTIEYGEWRNGVRTEGLIYSAGSFGAKVGTGFGTAVVGWMLAAAGFVSGAAVQPESAQSMIVFIFLWLPILFNLLMIIILYFYKLDKEFPRILADLAAIREGQTDK</sequence>
<dbReference type="InterPro" id="IPR036259">
    <property type="entry name" value="MFS_trans_sf"/>
</dbReference>
<feature type="transmembrane region" description="Helical" evidence="8">
    <location>
        <begin position="155"/>
        <end position="177"/>
    </location>
</feature>
<feature type="transmembrane region" description="Helical" evidence="8">
    <location>
        <begin position="379"/>
        <end position="403"/>
    </location>
</feature>
<dbReference type="PROSITE" id="PS00872">
    <property type="entry name" value="NA_GALACTOSIDE_SYMP"/>
    <property type="match status" value="1"/>
</dbReference>
<dbReference type="EMBL" id="AODH01000002">
    <property type="protein sequence ID" value="EUJ42105.1"/>
    <property type="molecule type" value="Genomic_DNA"/>
</dbReference>
<feature type="domain" description="Major facilitator superfamily (MFS) profile" evidence="9">
    <location>
        <begin position="239"/>
        <end position="461"/>
    </location>
</feature>
<dbReference type="InterPro" id="IPR039672">
    <property type="entry name" value="MFS_2"/>
</dbReference>
<feature type="transmembrane region" description="Helical" evidence="8">
    <location>
        <begin position="183"/>
        <end position="202"/>
    </location>
</feature>
<accession>W7CZA4</accession>
<gene>
    <name evidence="10" type="ORF">BCAMP_00705</name>
</gene>
<comment type="caution">
    <text evidence="10">The sequence shown here is derived from an EMBL/GenBank/DDBJ whole genome shotgun (WGS) entry which is preliminary data.</text>
</comment>
<dbReference type="Gene3D" id="1.20.1250.20">
    <property type="entry name" value="MFS general substrate transporter like domains"/>
    <property type="match status" value="2"/>
</dbReference>
<keyword evidence="3" id="KW-1003">Cell membrane</keyword>
<organism evidence="10 11">
    <name type="scientific">Brochothrix campestris FSL F6-1037</name>
    <dbReference type="NCBI Taxonomy" id="1265861"/>
    <lineage>
        <taxon>Bacteria</taxon>
        <taxon>Bacillati</taxon>
        <taxon>Bacillota</taxon>
        <taxon>Bacilli</taxon>
        <taxon>Bacillales</taxon>
        <taxon>Listeriaceae</taxon>
        <taxon>Brochothrix</taxon>
    </lineage>
</organism>
<dbReference type="InterPro" id="IPR001927">
    <property type="entry name" value="Na/Gal_symport"/>
</dbReference>
<feature type="transmembrane region" description="Helical" evidence="8">
    <location>
        <begin position="235"/>
        <end position="256"/>
    </location>
</feature>
<comment type="subcellular location">
    <subcellularLocation>
        <location evidence="1">Cell membrane</location>
        <topology evidence="1">Multi-pass membrane protein</topology>
    </subcellularLocation>
</comment>